<dbReference type="Proteomes" id="UP000322667">
    <property type="component" value="Chromosome A06"/>
</dbReference>
<protein>
    <submittedName>
        <fullName evidence="1">Uncharacterized protein</fullName>
    </submittedName>
</protein>
<name>A0A5D2Q0M3_GOSTO</name>
<gene>
    <name evidence="1" type="ORF">ES332_A06G075400v1</name>
</gene>
<accession>A0A5D2Q0M3</accession>
<organism evidence="1 2">
    <name type="scientific">Gossypium tomentosum</name>
    <name type="common">Hawaiian cotton</name>
    <name type="synonym">Gossypium sandvicense</name>
    <dbReference type="NCBI Taxonomy" id="34277"/>
    <lineage>
        <taxon>Eukaryota</taxon>
        <taxon>Viridiplantae</taxon>
        <taxon>Streptophyta</taxon>
        <taxon>Embryophyta</taxon>
        <taxon>Tracheophyta</taxon>
        <taxon>Spermatophyta</taxon>
        <taxon>Magnoliopsida</taxon>
        <taxon>eudicotyledons</taxon>
        <taxon>Gunneridae</taxon>
        <taxon>Pentapetalae</taxon>
        <taxon>rosids</taxon>
        <taxon>malvids</taxon>
        <taxon>Malvales</taxon>
        <taxon>Malvaceae</taxon>
        <taxon>Malvoideae</taxon>
        <taxon>Gossypium</taxon>
    </lineage>
</organism>
<proteinExistence type="predicted"/>
<dbReference type="EMBL" id="CM017615">
    <property type="protein sequence ID" value="TYI21977.1"/>
    <property type="molecule type" value="Genomic_DNA"/>
</dbReference>
<dbReference type="AlphaFoldDB" id="A0A5D2Q0M3"/>
<evidence type="ECO:0000313" key="1">
    <source>
        <dbReference type="EMBL" id="TYI21977.1"/>
    </source>
</evidence>
<keyword evidence="2" id="KW-1185">Reference proteome</keyword>
<reference evidence="1 2" key="1">
    <citation type="submission" date="2019-07" db="EMBL/GenBank/DDBJ databases">
        <title>WGS assembly of Gossypium tomentosum.</title>
        <authorList>
            <person name="Chen Z.J."/>
            <person name="Sreedasyam A."/>
            <person name="Ando A."/>
            <person name="Song Q."/>
            <person name="De L."/>
            <person name="Hulse-Kemp A."/>
            <person name="Ding M."/>
            <person name="Ye W."/>
            <person name="Kirkbride R."/>
            <person name="Jenkins J."/>
            <person name="Plott C."/>
            <person name="Lovell J."/>
            <person name="Lin Y.-M."/>
            <person name="Vaughn R."/>
            <person name="Liu B."/>
            <person name="Li W."/>
            <person name="Simpson S."/>
            <person name="Scheffler B."/>
            <person name="Saski C."/>
            <person name="Grover C."/>
            <person name="Hu G."/>
            <person name="Conover J."/>
            <person name="Carlson J."/>
            <person name="Shu S."/>
            <person name="Boston L."/>
            <person name="Williams M."/>
            <person name="Peterson D."/>
            <person name="Mcgee K."/>
            <person name="Jones D."/>
            <person name="Wendel J."/>
            <person name="Stelly D."/>
            <person name="Grimwood J."/>
            <person name="Schmutz J."/>
        </authorList>
    </citation>
    <scope>NUCLEOTIDE SEQUENCE [LARGE SCALE GENOMIC DNA]</scope>
    <source>
        <strain evidence="1">7179.01</strain>
    </source>
</reference>
<evidence type="ECO:0000313" key="2">
    <source>
        <dbReference type="Proteomes" id="UP000322667"/>
    </source>
</evidence>
<sequence length="107" mass="12726">MTGCLQDFLFLSFLSCTSLSKLSFLGGPLPYHFLRSQQHNYSLTSMAFIFIYCYKTLNFWRDFFHPVNQRVRSSFLHYQSMLRFSCRSGNMPKSSLESQILCKYYRL</sequence>